<gene>
    <name evidence="1" type="ORF">HDF22_005655</name>
</gene>
<dbReference type="Proteomes" id="UP000548326">
    <property type="component" value="Unassembled WGS sequence"/>
</dbReference>
<dbReference type="AlphaFoldDB" id="A0A841JM33"/>
<evidence type="ECO:0008006" key="3">
    <source>
        <dbReference type="Google" id="ProtNLM"/>
    </source>
</evidence>
<proteinExistence type="predicted"/>
<dbReference type="RefSeq" id="WP_183589978.1">
    <property type="nucleotide sequence ID" value="NZ_JACHCA010000025.1"/>
</dbReference>
<dbReference type="EMBL" id="JACHCA010000025">
    <property type="protein sequence ID" value="MBB6131504.1"/>
    <property type="molecule type" value="Genomic_DNA"/>
</dbReference>
<name>A0A841JM33_9SPHI</name>
<reference evidence="1 2" key="1">
    <citation type="submission" date="2020-08" db="EMBL/GenBank/DDBJ databases">
        <title>Genomic Encyclopedia of Type Strains, Phase IV (KMG-V): Genome sequencing to study the core and pangenomes of soil and plant-associated prokaryotes.</title>
        <authorList>
            <person name="Whitman W."/>
        </authorList>
    </citation>
    <scope>NUCLEOTIDE SEQUENCE [LARGE SCALE GENOMIC DNA]</scope>
    <source>
        <strain evidence="1 2">MP601</strain>
    </source>
</reference>
<protein>
    <recommendedName>
        <fullName evidence="3">Outer membrane protein beta-barrel domain-containing protein</fullName>
    </recommendedName>
</protein>
<organism evidence="1 2">
    <name type="scientific">Mucilaginibacter lappiensis</name>
    <dbReference type="NCBI Taxonomy" id="354630"/>
    <lineage>
        <taxon>Bacteria</taxon>
        <taxon>Pseudomonadati</taxon>
        <taxon>Bacteroidota</taxon>
        <taxon>Sphingobacteriia</taxon>
        <taxon>Sphingobacteriales</taxon>
        <taxon>Sphingobacteriaceae</taxon>
        <taxon>Mucilaginibacter</taxon>
    </lineage>
</organism>
<evidence type="ECO:0000313" key="2">
    <source>
        <dbReference type="Proteomes" id="UP000548326"/>
    </source>
</evidence>
<accession>A0A841JM33</accession>
<comment type="caution">
    <text evidence="1">The sequence shown here is derived from an EMBL/GenBank/DDBJ whole genome shotgun (WGS) entry which is preliminary data.</text>
</comment>
<evidence type="ECO:0000313" key="1">
    <source>
        <dbReference type="EMBL" id="MBB6131504.1"/>
    </source>
</evidence>
<sequence>MKKTSIITVILMTWCITHAYAQTGINYLGGRWGIASKNSYQGGLNLEFSGTNGNNLEIFADYLRKKKKYYDVMAGFAYKPLLFRNNNTSMRMRFGGAFGTDRYVFLAAPQTGIELLQALPGGVELVLGNKDEYLFFTKHKELRWRVALEVGIKIPIN</sequence>